<dbReference type="Proteomes" id="UP000017559">
    <property type="component" value="Unassembled WGS sequence"/>
</dbReference>
<keyword evidence="2" id="KW-1185">Reference proteome</keyword>
<sequence>MPIGSVEIVGSTTRERFQENHLHATLAKTSITVVRSDVDDTSAVVAGQWILFASNPCYLSLAHSAISIEEFIARNLKMKLA</sequence>
<dbReference type="EMBL" id="AWSO01001835">
    <property type="protein sequence ID" value="ESK82671.1"/>
    <property type="molecule type" value="Genomic_DNA"/>
</dbReference>
<proteinExistence type="predicted"/>
<organism evidence="1 2">
    <name type="scientific">Moniliophthora roreri (strain MCA 2997)</name>
    <name type="common">Cocoa frosty pod rot fungus</name>
    <name type="synonym">Crinipellis roreri</name>
    <dbReference type="NCBI Taxonomy" id="1381753"/>
    <lineage>
        <taxon>Eukaryota</taxon>
        <taxon>Fungi</taxon>
        <taxon>Dikarya</taxon>
        <taxon>Basidiomycota</taxon>
        <taxon>Agaricomycotina</taxon>
        <taxon>Agaricomycetes</taxon>
        <taxon>Agaricomycetidae</taxon>
        <taxon>Agaricales</taxon>
        <taxon>Marasmiineae</taxon>
        <taxon>Marasmiaceae</taxon>
        <taxon>Moniliophthora</taxon>
    </lineage>
</organism>
<dbReference type="HOGENOM" id="CLU_2574419_0_0_1"/>
<evidence type="ECO:0000313" key="1">
    <source>
        <dbReference type="EMBL" id="ESK82671.1"/>
    </source>
</evidence>
<dbReference type="AlphaFoldDB" id="V2WQ85"/>
<name>V2WQ85_MONRO</name>
<dbReference type="KEGG" id="mrr:Moror_11179"/>
<protein>
    <submittedName>
        <fullName evidence="1">Uncharacterized protein</fullName>
    </submittedName>
</protein>
<reference evidence="1 2" key="1">
    <citation type="journal article" date="2014" name="BMC Genomics">
        <title>Genome and secretome analysis of the hemibiotrophic fungal pathogen, Moniliophthora roreri, which causes frosty pod rot disease of cacao: mechanisms of the biotrophic and necrotrophic phases.</title>
        <authorList>
            <person name="Meinhardt L.W."/>
            <person name="Costa G.G.L."/>
            <person name="Thomazella D.P.T."/>
            <person name="Teixeira P.J.P.L."/>
            <person name="Carazzolle M.F."/>
            <person name="Schuster S.C."/>
            <person name="Carlson J.E."/>
            <person name="Guiltinan M.J."/>
            <person name="Mieczkowski P."/>
            <person name="Farmer A."/>
            <person name="Ramaraj T."/>
            <person name="Crozier J."/>
            <person name="Davis R.E."/>
            <person name="Shao J."/>
            <person name="Melnick R.L."/>
            <person name="Pereira G.A.G."/>
            <person name="Bailey B.A."/>
        </authorList>
    </citation>
    <scope>NUCLEOTIDE SEQUENCE [LARGE SCALE GENOMIC DNA]</scope>
    <source>
        <strain evidence="1 2">MCA 2997</strain>
    </source>
</reference>
<evidence type="ECO:0000313" key="2">
    <source>
        <dbReference type="Proteomes" id="UP000017559"/>
    </source>
</evidence>
<accession>V2WQ85</accession>
<comment type="caution">
    <text evidence="1">The sequence shown here is derived from an EMBL/GenBank/DDBJ whole genome shotgun (WGS) entry which is preliminary data.</text>
</comment>
<gene>
    <name evidence="1" type="ORF">Moror_11179</name>
</gene>